<dbReference type="InterPro" id="IPR007789">
    <property type="entry name" value="DUF688"/>
</dbReference>
<dbReference type="Pfam" id="PF13181">
    <property type="entry name" value="TPR_8"/>
    <property type="match status" value="1"/>
</dbReference>
<evidence type="ECO:0000256" key="4">
    <source>
        <dbReference type="SAM" id="MobiDB-lite"/>
    </source>
</evidence>
<dbReference type="PANTHER" id="PTHR44203">
    <property type="entry name" value="ETO1-RELATED"/>
    <property type="match status" value="1"/>
</dbReference>
<protein>
    <recommendedName>
        <fullName evidence="7">Ethylene-overproduction protein 1</fullName>
    </recommendedName>
</protein>
<keyword evidence="3" id="KW-0175">Coiled coil</keyword>
<comment type="pathway">
    <text evidence="1">Protein modification; protein ubiquitination.</text>
</comment>
<feature type="repeat" description="TPR" evidence="2">
    <location>
        <begin position="761"/>
        <end position="794"/>
    </location>
</feature>
<dbReference type="EMBL" id="JBBPBM010000025">
    <property type="protein sequence ID" value="KAK8540232.1"/>
    <property type="molecule type" value="Genomic_DNA"/>
</dbReference>
<comment type="caution">
    <text evidence="5">The sequence shown here is derived from an EMBL/GenBank/DDBJ whole genome shotgun (WGS) entry which is preliminary data.</text>
</comment>
<sequence length="1295" mass="147297">MQRNKFPTIRSLKVLDRCKGTQVYAVNNSGGRGDVGEKHFHQLQDHFSVNPVRPKSTHNYQNSNVTLALVNETLLPYGPPVSDLLEPQIEPCLKFVDFVETLADMYRRTERCPQFEKSGMYLEQCAIFKGLSDPKLLRRTLRAARQHGVDVHSKIVLAAWLRYERREDELVGRNSMSCCGRNMECPKATLIAGYNPEFIYDPCNCSKTPRGEIEDDLSIEDEECSTSDDYTDMSFFIGDDEIRCIRSNIASLSIPFRTLLYGGFRESKREKINFTQNRISVECMIAAELYSRTKRLDSFHPRIILELLSFSNRFCCDNLKSACDSYLASLVNDMEDALLLIEYGLDENAYLLVAACLQVFLRELPNSMHSPNVMKYFCGPDAKERLALVGHASFLLYFFLSQIAMEEDMKANTTVMLLERLSECSMESWQKQLACHQLGVVMFERKEYKDAQSWFETACESGHIYSKVGVARAKFKRGHRYSAYKIINSLISEYKPVGWMHQERSVYCDGKEKMSDLEMATELDPTLSFPYKYRAVLLLENNKIGAAISEISKIISFKVSPDCLELRAWISIAMEDYERALRDVRALLTLEPNYMMFYGKMHGDHLVELLRPFVQQWSQADCWMQLYDRWSSVDDLGSLAVVHHMLANDPGKSLLWFRQSLLLLRLNCQKAAMRSLRLARNHSTSEHEKLVYEGWILYDTGYCEEALAKAEESISIQRSFEAFFLKAYALADTSLDQESSAYVIQLLLDALRCPSDGLRKGQALNNLGSVYVDCEKLDLAADCYTNALNIKHTRAHQGLARVFHLKNQRKAAYDEMTKLIEKARNNASAYEKRSEYSDRDMAKSDLAMATQLDPLRTYPYRYRAAVLMDDHKENEAIVELTKPLAFKPDLQLLHLRAAFHDSMGDYMSSVRDCEAALCLDPNHADTLELYNKVSYKGKGLFRPTCDPYKVKISVFNTLHEIPIVSAASQLFHTTTPLSSLHSYDHMHLKSPIRFFPTYSNESFTSRTIFLYMGQGMNDAMERKRPRKLNLNAPLLSTRRPAAGYISDEVSCTNSLLGCKDSSNWVPFCWEQAPGKPKNSEKSDGIDEAETPRPKPPPGRWRPPKEATNGDYDHHDEGCDADVDDYDNEDNDDVFSDAVEVLSLTEAIDIVEKTEKFHGSSMSIEPSDLDGLNLAMSLEHSDCPSPSFIIERFLPDAIALAASSALNMSKTKLPYLCNYSDQSPCVSQAVIKRSSLSSPKGCGFEMLLPWRMKHKLCSVRNPIKERPTNIIQPKASAKQKKLVSSIGAASAEWRCK</sequence>
<feature type="compositionally biased region" description="Basic and acidic residues" evidence="4">
    <location>
        <begin position="1077"/>
        <end position="1092"/>
    </location>
</feature>
<dbReference type="Gene3D" id="3.30.710.10">
    <property type="entry name" value="Potassium Channel Kv1.1, Chain A"/>
    <property type="match status" value="1"/>
</dbReference>
<evidence type="ECO:0000256" key="1">
    <source>
        <dbReference type="ARBA" id="ARBA00004906"/>
    </source>
</evidence>
<accession>A0ABR2DKH4</accession>
<feature type="coiled-coil region" evidence="3">
    <location>
        <begin position="806"/>
        <end position="833"/>
    </location>
</feature>
<dbReference type="Pfam" id="PF05097">
    <property type="entry name" value="DUF688"/>
    <property type="match status" value="1"/>
</dbReference>
<dbReference type="SMART" id="SM00028">
    <property type="entry name" value="TPR"/>
    <property type="match status" value="4"/>
</dbReference>
<dbReference type="Proteomes" id="UP001472677">
    <property type="component" value="Unassembled WGS sequence"/>
</dbReference>
<dbReference type="InterPro" id="IPR019734">
    <property type="entry name" value="TPR_rpt"/>
</dbReference>
<dbReference type="SUPFAM" id="SSF48452">
    <property type="entry name" value="TPR-like"/>
    <property type="match status" value="3"/>
</dbReference>
<dbReference type="InterPro" id="IPR044631">
    <property type="entry name" value="ETO1-like"/>
</dbReference>
<dbReference type="PANTHER" id="PTHR44203:SF8">
    <property type="entry name" value="ETHYLENE-OVERPRODUCTION PROTEIN 1"/>
    <property type="match status" value="1"/>
</dbReference>
<reference evidence="5 6" key="1">
    <citation type="journal article" date="2024" name="G3 (Bethesda)">
        <title>Genome assembly of Hibiscus sabdariffa L. provides insights into metabolisms of medicinal natural products.</title>
        <authorList>
            <person name="Kim T."/>
        </authorList>
    </citation>
    <scope>NUCLEOTIDE SEQUENCE [LARGE SCALE GENOMIC DNA]</scope>
    <source>
        <strain evidence="5">TK-2024</strain>
        <tissue evidence="5">Old leaves</tissue>
    </source>
</reference>
<keyword evidence="6" id="KW-1185">Reference proteome</keyword>
<dbReference type="InterPro" id="IPR011333">
    <property type="entry name" value="SKP1/BTB/POZ_sf"/>
</dbReference>
<feature type="compositionally biased region" description="Acidic residues" evidence="4">
    <location>
        <begin position="1118"/>
        <end position="1131"/>
    </location>
</feature>
<evidence type="ECO:0000313" key="5">
    <source>
        <dbReference type="EMBL" id="KAK8540232.1"/>
    </source>
</evidence>
<proteinExistence type="predicted"/>
<feature type="region of interest" description="Disordered" evidence="4">
    <location>
        <begin position="1072"/>
        <end position="1131"/>
    </location>
</feature>
<organism evidence="5 6">
    <name type="scientific">Hibiscus sabdariffa</name>
    <name type="common">roselle</name>
    <dbReference type="NCBI Taxonomy" id="183260"/>
    <lineage>
        <taxon>Eukaryota</taxon>
        <taxon>Viridiplantae</taxon>
        <taxon>Streptophyta</taxon>
        <taxon>Embryophyta</taxon>
        <taxon>Tracheophyta</taxon>
        <taxon>Spermatophyta</taxon>
        <taxon>Magnoliopsida</taxon>
        <taxon>eudicotyledons</taxon>
        <taxon>Gunneridae</taxon>
        <taxon>Pentapetalae</taxon>
        <taxon>rosids</taxon>
        <taxon>malvids</taxon>
        <taxon>Malvales</taxon>
        <taxon>Malvaceae</taxon>
        <taxon>Malvoideae</taxon>
        <taxon>Hibiscus</taxon>
    </lineage>
</organism>
<evidence type="ECO:0000256" key="2">
    <source>
        <dbReference type="PROSITE-ProRule" id="PRU00339"/>
    </source>
</evidence>
<evidence type="ECO:0008006" key="7">
    <source>
        <dbReference type="Google" id="ProtNLM"/>
    </source>
</evidence>
<dbReference type="PROSITE" id="PS50005">
    <property type="entry name" value="TPR"/>
    <property type="match status" value="1"/>
</dbReference>
<dbReference type="Gene3D" id="1.25.40.10">
    <property type="entry name" value="Tetratricopeptide repeat domain"/>
    <property type="match status" value="3"/>
</dbReference>
<keyword evidence="2" id="KW-0802">TPR repeat</keyword>
<evidence type="ECO:0000256" key="3">
    <source>
        <dbReference type="SAM" id="Coils"/>
    </source>
</evidence>
<dbReference type="SUPFAM" id="SSF54695">
    <property type="entry name" value="POZ domain"/>
    <property type="match status" value="1"/>
</dbReference>
<evidence type="ECO:0000313" key="6">
    <source>
        <dbReference type="Proteomes" id="UP001472677"/>
    </source>
</evidence>
<name>A0ABR2DKH4_9ROSI</name>
<dbReference type="InterPro" id="IPR011990">
    <property type="entry name" value="TPR-like_helical_dom_sf"/>
</dbReference>
<gene>
    <name evidence="5" type="ORF">V6N12_046520</name>
</gene>